<evidence type="ECO:0008006" key="3">
    <source>
        <dbReference type="Google" id="ProtNLM"/>
    </source>
</evidence>
<protein>
    <recommendedName>
        <fullName evidence="3">DUF4371 domain-containing protein</fullName>
    </recommendedName>
</protein>
<evidence type="ECO:0000313" key="1">
    <source>
        <dbReference type="EMBL" id="GBL72855.1"/>
    </source>
</evidence>
<dbReference type="AlphaFoldDB" id="A0A4Y2A0E3"/>
<keyword evidence="2" id="KW-1185">Reference proteome</keyword>
<name>A0A4Y2A0E3_ARAVE</name>
<dbReference type="PANTHER" id="PTHR45749:SF28">
    <property type="entry name" value="ZINC FINGER MYM-TYPE PROTEIN 1-LIKE-RELATED"/>
    <property type="match status" value="1"/>
</dbReference>
<evidence type="ECO:0000313" key="2">
    <source>
        <dbReference type="Proteomes" id="UP000499080"/>
    </source>
</evidence>
<gene>
    <name evidence="1" type="ORF">AVEN_128053_1</name>
</gene>
<dbReference type="OrthoDB" id="6516454at2759"/>
<proteinExistence type="predicted"/>
<comment type="caution">
    <text evidence="1">The sequence shown here is derived from an EMBL/GenBank/DDBJ whole genome shotgun (WGS) entry which is preliminary data.</text>
</comment>
<dbReference type="PANTHER" id="PTHR45749">
    <property type="match status" value="1"/>
</dbReference>
<accession>A0A4Y2A0E3</accession>
<organism evidence="1 2">
    <name type="scientific">Araneus ventricosus</name>
    <name type="common">Orbweaver spider</name>
    <name type="synonym">Epeira ventricosa</name>
    <dbReference type="NCBI Taxonomy" id="182803"/>
    <lineage>
        <taxon>Eukaryota</taxon>
        <taxon>Metazoa</taxon>
        <taxon>Ecdysozoa</taxon>
        <taxon>Arthropoda</taxon>
        <taxon>Chelicerata</taxon>
        <taxon>Arachnida</taxon>
        <taxon>Araneae</taxon>
        <taxon>Araneomorphae</taxon>
        <taxon>Entelegynae</taxon>
        <taxon>Araneoidea</taxon>
        <taxon>Araneidae</taxon>
        <taxon>Araneus</taxon>
    </lineage>
</organism>
<sequence>MGCSDKLVAQACDGAAAFVGQYTGMQALIKSSNPESIFVHCYAHVLNLVLLQSISNIRECKIFFSTLSGLAVFFSRSPKRAKFLDEFLQCRLLEFPLHDGISHPGS</sequence>
<dbReference type="Proteomes" id="UP000499080">
    <property type="component" value="Unassembled WGS sequence"/>
</dbReference>
<reference evidence="1 2" key="1">
    <citation type="journal article" date="2019" name="Sci. Rep.">
        <title>Orb-weaving spider Araneus ventricosus genome elucidates the spidroin gene catalogue.</title>
        <authorList>
            <person name="Kono N."/>
            <person name="Nakamura H."/>
            <person name="Ohtoshi R."/>
            <person name="Moran D.A.P."/>
            <person name="Shinohara A."/>
            <person name="Yoshida Y."/>
            <person name="Fujiwara M."/>
            <person name="Mori M."/>
            <person name="Tomita M."/>
            <person name="Arakawa K."/>
        </authorList>
    </citation>
    <scope>NUCLEOTIDE SEQUENCE [LARGE SCALE GENOMIC DNA]</scope>
</reference>
<dbReference type="EMBL" id="BGPR01000002">
    <property type="protein sequence ID" value="GBL72855.1"/>
    <property type="molecule type" value="Genomic_DNA"/>
</dbReference>